<dbReference type="GO" id="GO:0006412">
    <property type="term" value="P:translation"/>
    <property type="evidence" value="ECO:0007669"/>
    <property type="project" value="InterPro"/>
</dbReference>
<keyword evidence="4" id="KW-0863">Zinc-finger</keyword>
<dbReference type="EMBL" id="JH370190">
    <property type="protein sequence ID" value="ELA40826.1"/>
    <property type="molecule type" value="Genomic_DNA"/>
</dbReference>
<dbReference type="InterPro" id="IPR011332">
    <property type="entry name" value="Ribosomal_zn-bd"/>
</dbReference>
<sequence>MSKGTPSFGKRRTRNHLLCPRCGDMSYHKQIRRCSSCAFPEAKRRTRRSLKAQRRTGQGTGRMRYLKRVHRKSKSGFKEHPILAKLRN</sequence>
<dbReference type="SUPFAM" id="SSF57829">
    <property type="entry name" value="Zn-binding ribosomal proteins"/>
    <property type="match status" value="1"/>
</dbReference>
<dbReference type="GeneID" id="19882849"/>
<keyword evidence="5 9" id="KW-0862">Zinc</keyword>
<keyword evidence="8 9" id="KW-0687">Ribonucleoprotein</keyword>
<protein>
    <recommendedName>
        <fullName evidence="9">Ribosomal protein L37</fullName>
    </recommendedName>
</protein>
<dbReference type="InterPro" id="IPR011331">
    <property type="entry name" value="Ribosomal_eL37/eL43"/>
</dbReference>
<dbReference type="RefSeq" id="XP_007605584.1">
    <property type="nucleotide sequence ID" value="XM_007605522.1"/>
</dbReference>
<evidence type="ECO:0000256" key="9">
    <source>
        <dbReference type="RuleBase" id="RU000576"/>
    </source>
</evidence>
<dbReference type="GO" id="GO:0008270">
    <property type="term" value="F:zinc ion binding"/>
    <property type="evidence" value="ECO:0007669"/>
    <property type="project" value="UniProtKB-KW"/>
</dbReference>
<dbReference type="STRING" id="993615.L2GIX6"/>
<dbReference type="FunCoup" id="L2GIX6">
    <property type="interactions" value="92"/>
</dbReference>
<reference evidence="11" key="1">
    <citation type="submission" date="2011-05" db="EMBL/GenBank/DDBJ databases">
        <title>The genome sequence of Vittaforma corneae strain ATCC 50505.</title>
        <authorList>
            <consortium name="The Broad Institute Genome Sequencing Platform"/>
            <person name="Cuomo C."/>
            <person name="Didier E."/>
            <person name="Bowers L."/>
            <person name="Young S.K."/>
            <person name="Zeng Q."/>
            <person name="Gargeya S."/>
            <person name="Fitzgerald M."/>
            <person name="Haas B."/>
            <person name="Abouelleil A."/>
            <person name="Alvarado L."/>
            <person name="Arachchi H.M."/>
            <person name="Berlin A."/>
            <person name="Chapman S.B."/>
            <person name="Gearin G."/>
            <person name="Goldberg J."/>
            <person name="Griggs A."/>
            <person name="Gujja S."/>
            <person name="Hansen M."/>
            <person name="Heiman D."/>
            <person name="Howarth C."/>
            <person name="Larimer J."/>
            <person name="Lui A."/>
            <person name="MacDonald P.J.P."/>
            <person name="McCowen C."/>
            <person name="Montmayeur A."/>
            <person name="Murphy C."/>
            <person name="Neiman D."/>
            <person name="Pearson M."/>
            <person name="Priest M."/>
            <person name="Roberts A."/>
            <person name="Saif S."/>
            <person name="Shea T."/>
            <person name="Sisk P."/>
            <person name="Stolte C."/>
            <person name="Sykes S."/>
            <person name="Wortman J."/>
            <person name="Nusbaum C."/>
            <person name="Birren B."/>
        </authorList>
    </citation>
    <scope>NUCLEOTIDE SEQUENCE [LARGE SCALE GENOMIC DNA]</scope>
    <source>
        <strain evidence="11">ATCC 50505</strain>
    </source>
</reference>
<accession>L2GIX6</accession>
<dbReference type="GO" id="GO:0003735">
    <property type="term" value="F:structural constituent of ribosome"/>
    <property type="evidence" value="ECO:0007669"/>
    <property type="project" value="InterPro"/>
</dbReference>
<evidence type="ECO:0000256" key="4">
    <source>
        <dbReference type="ARBA" id="ARBA00022771"/>
    </source>
</evidence>
<comment type="function">
    <text evidence="9">Component of the large ribosomal subunit. The ribosome is a large ribonucleoprotein complex responsible for the synthesis of proteins in the cell.</text>
</comment>
<dbReference type="InterPro" id="IPR018267">
    <property type="entry name" value="Ribosomal_eL37_CS"/>
</dbReference>
<keyword evidence="3 9" id="KW-0699">rRNA-binding</keyword>
<dbReference type="HOGENOM" id="CLU_150908_2_1_1"/>
<evidence type="ECO:0000256" key="3">
    <source>
        <dbReference type="ARBA" id="ARBA00022730"/>
    </source>
</evidence>
<evidence type="ECO:0000256" key="1">
    <source>
        <dbReference type="ARBA" id="ARBA00009805"/>
    </source>
</evidence>
<dbReference type="PANTHER" id="PTHR10768:SF0">
    <property type="entry name" value="RIBOSOMAL PROTEIN L37"/>
    <property type="match status" value="1"/>
</dbReference>
<evidence type="ECO:0000256" key="6">
    <source>
        <dbReference type="ARBA" id="ARBA00022884"/>
    </source>
</evidence>
<evidence type="ECO:0000313" key="10">
    <source>
        <dbReference type="EMBL" id="ELA40826.1"/>
    </source>
</evidence>
<dbReference type="Proteomes" id="UP000011082">
    <property type="component" value="Unassembled WGS sequence"/>
</dbReference>
<name>L2GIX6_VITCO</name>
<keyword evidence="11" id="KW-1185">Reference proteome</keyword>
<dbReference type="GO" id="GO:0019843">
    <property type="term" value="F:rRNA binding"/>
    <property type="evidence" value="ECO:0007669"/>
    <property type="project" value="UniProtKB-KW"/>
</dbReference>
<dbReference type="InterPro" id="IPR001569">
    <property type="entry name" value="Ribosomal_eL37"/>
</dbReference>
<dbReference type="GO" id="GO:0022625">
    <property type="term" value="C:cytosolic large ribosomal subunit"/>
    <property type="evidence" value="ECO:0007669"/>
    <property type="project" value="TreeGrafter"/>
</dbReference>
<keyword evidence="2 9" id="KW-0479">Metal-binding</keyword>
<dbReference type="VEuPathDB" id="MicrosporidiaDB:VICG_02139"/>
<dbReference type="OrthoDB" id="10259236at2759"/>
<evidence type="ECO:0000256" key="8">
    <source>
        <dbReference type="ARBA" id="ARBA00023274"/>
    </source>
</evidence>
<proteinExistence type="inferred from homology"/>
<comment type="similarity">
    <text evidence="1 9">Belongs to the eukaryotic ribosomal protein eL37 family.</text>
</comment>
<gene>
    <name evidence="10" type="ORF">VICG_02139</name>
</gene>
<dbReference type="PANTHER" id="PTHR10768">
    <property type="entry name" value="60S RIBOSOMAL PROTEIN L37"/>
    <property type="match status" value="1"/>
</dbReference>
<dbReference type="Pfam" id="PF01907">
    <property type="entry name" value="Ribosomal_L37e"/>
    <property type="match status" value="1"/>
</dbReference>
<dbReference type="InParanoid" id="L2GIX6"/>
<evidence type="ECO:0000256" key="7">
    <source>
        <dbReference type="ARBA" id="ARBA00022980"/>
    </source>
</evidence>
<dbReference type="Gene3D" id="2.20.25.30">
    <property type="match status" value="1"/>
</dbReference>
<evidence type="ECO:0000313" key="11">
    <source>
        <dbReference type="Proteomes" id="UP000011082"/>
    </source>
</evidence>
<evidence type="ECO:0000256" key="2">
    <source>
        <dbReference type="ARBA" id="ARBA00022723"/>
    </source>
</evidence>
<dbReference type="AlphaFoldDB" id="L2GIX6"/>
<dbReference type="PROSITE" id="PS01077">
    <property type="entry name" value="RIBOSOMAL_L37E"/>
    <property type="match status" value="1"/>
</dbReference>
<keyword evidence="7 9" id="KW-0689">Ribosomal protein</keyword>
<organism evidence="10 11">
    <name type="scientific">Vittaforma corneae (strain ATCC 50505)</name>
    <name type="common">Microsporidian parasite</name>
    <name type="synonym">Nosema corneum</name>
    <dbReference type="NCBI Taxonomy" id="993615"/>
    <lineage>
        <taxon>Eukaryota</taxon>
        <taxon>Fungi</taxon>
        <taxon>Fungi incertae sedis</taxon>
        <taxon>Microsporidia</taxon>
        <taxon>Nosematidae</taxon>
        <taxon>Vittaforma</taxon>
    </lineage>
</organism>
<keyword evidence="6 9" id="KW-0694">RNA-binding</keyword>
<dbReference type="OMA" id="RMAYLKH"/>
<evidence type="ECO:0000256" key="5">
    <source>
        <dbReference type="ARBA" id="ARBA00022833"/>
    </source>
</evidence>